<dbReference type="Proteomes" id="UP000046393">
    <property type="component" value="Unplaced"/>
</dbReference>
<evidence type="ECO:0000313" key="1">
    <source>
        <dbReference type="Proteomes" id="UP000046393"/>
    </source>
</evidence>
<name>A0A0N5AUZ0_9BILA</name>
<dbReference type="WBParaSite" id="SMUV_0000868801-mRNA-1">
    <property type="protein sequence ID" value="SMUV_0000868801-mRNA-1"/>
    <property type="gene ID" value="SMUV_0000868801"/>
</dbReference>
<organism evidence="1 2">
    <name type="scientific">Syphacia muris</name>
    <dbReference type="NCBI Taxonomy" id="451379"/>
    <lineage>
        <taxon>Eukaryota</taxon>
        <taxon>Metazoa</taxon>
        <taxon>Ecdysozoa</taxon>
        <taxon>Nematoda</taxon>
        <taxon>Chromadorea</taxon>
        <taxon>Rhabditida</taxon>
        <taxon>Spirurina</taxon>
        <taxon>Oxyuridomorpha</taxon>
        <taxon>Oxyuroidea</taxon>
        <taxon>Oxyuridae</taxon>
        <taxon>Syphacia</taxon>
    </lineage>
</organism>
<dbReference type="AlphaFoldDB" id="A0A0N5AUZ0"/>
<sequence>MNYDPLTKCEIFNIRQFEGTIRFTSSEEPDKELNAASTAFLGIITCDYHHPDNVFVSVMDSVAGFQNQSFHTVKIDYI</sequence>
<accession>A0A0N5AUZ0</accession>
<proteinExistence type="predicted"/>
<evidence type="ECO:0000313" key="2">
    <source>
        <dbReference type="WBParaSite" id="SMUV_0000868801-mRNA-1"/>
    </source>
</evidence>
<protein>
    <submittedName>
        <fullName evidence="2">DUF3846 domain-containing protein</fullName>
    </submittedName>
</protein>
<keyword evidence="1" id="KW-1185">Reference proteome</keyword>
<reference evidence="2" key="1">
    <citation type="submission" date="2017-02" db="UniProtKB">
        <authorList>
            <consortium name="WormBaseParasite"/>
        </authorList>
    </citation>
    <scope>IDENTIFICATION</scope>
</reference>